<keyword evidence="6" id="KW-0472">Membrane</keyword>
<dbReference type="SMART" id="SM00516">
    <property type="entry name" value="SEC14"/>
    <property type="match status" value="1"/>
</dbReference>
<keyword evidence="3" id="KW-0813">Transport</keyword>
<dbReference type="Gene3D" id="2.60.120.10">
    <property type="entry name" value="Jelly Rolls"/>
    <property type="match status" value="2"/>
</dbReference>
<evidence type="ECO:0000259" key="10">
    <source>
        <dbReference type="PROSITE" id="PS50191"/>
    </source>
</evidence>
<dbReference type="SMART" id="SM00835">
    <property type="entry name" value="Cupin_1"/>
    <property type="match status" value="2"/>
</dbReference>
<feature type="region of interest" description="Disordered" evidence="9">
    <location>
        <begin position="659"/>
        <end position="680"/>
    </location>
</feature>
<dbReference type="CDD" id="cd02242">
    <property type="entry name" value="cupin_11S_legumin_N"/>
    <property type="match status" value="1"/>
</dbReference>
<dbReference type="InterPro" id="IPR001251">
    <property type="entry name" value="CRAL-TRIO_dom"/>
</dbReference>
<evidence type="ECO:0000313" key="11">
    <source>
        <dbReference type="EMBL" id="KAA8543372.1"/>
    </source>
</evidence>
<gene>
    <name evidence="11" type="ORF">F0562_021133</name>
</gene>
<evidence type="ECO:0000256" key="3">
    <source>
        <dbReference type="ARBA" id="ARBA00022448"/>
    </source>
</evidence>
<dbReference type="FunFam" id="2.60.120.10:FF:000073">
    <property type="entry name" value="Glycinin G1"/>
    <property type="match status" value="1"/>
</dbReference>
<dbReference type="PANTHER" id="PTHR45932:SF3">
    <property type="entry name" value="PATELLIN-4-LIKE"/>
    <property type="match status" value="1"/>
</dbReference>
<dbReference type="Pfam" id="PF03765">
    <property type="entry name" value="CRAL_TRIO_N"/>
    <property type="match status" value="1"/>
</dbReference>
<dbReference type="EMBL" id="CM018034">
    <property type="protein sequence ID" value="KAA8543372.1"/>
    <property type="molecule type" value="Genomic_DNA"/>
</dbReference>
<dbReference type="PANTHER" id="PTHR45932">
    <property type="entry name" value="PATELLIN-1"/>
    <property type="match status" value="1"/>
</dbReference>
<keyword evidence="12" id="KW-1185">Reference proteome</keyword>
<dbReference type="InterPro" id="IPR006044">
    <property type="entry name" value="11S_seedstore_pln"/>
</dbReference>
<evidence type="ECO:0000256" key="7">
    <source>
        <dbReference type="ARBA" id="ARBA00023157"/>
    </source>
</evidence>
<reference evidence="11 12" key="1">
    <citation type="submission" date="2019-09" db="EMBL/GenBank/DDBJ databases">
        <title>A chromosome-level genome assembly of the Chinese tupelo Nyssa sinensis.</title>
        <authorList>
            <person name="Yang X."/>
            <person name="Kang M."/>
            <person name="Yang Y."/>
            <person name="Xiong H."/>
            <person name="Wang M."/>
            <person name="Zhang Z."/>
            <person name="Wang Z."/>
            <person name="Wu H."/>
            <person name="Ma T."/>
            <person name="Liu J."/>
            <person name="Xi Z."/>
        </authorList>
    </citation>
    <scope>NUCLEOTIDE SEQUENCE [LARGE SCALE GENOMIC DNA]</scope>
    <source>
        <strain evidence="11">J267</strain>
        <tissue evidence="11">Leaf</tissue>
    </source>
</reference>
<evidence type="ECO:0000256" key="8">
    <source>
        <dbReference type="RuleBase" id="RU003681"/>
    </source>
</evidence>
<dbReference type="InterPro" id="IPR036865">
    <property type="entry name" value="CRAL-TRIO_dom_sf"/>
</dbReference>
<evidence type="ECO:0000256" key="1">
    <source>
        <dbReference type="ARBA" id="ARBA00004370"/>
    </source>
</evidence>
<dbReference type="AlphaFoldDB" id="A0A5J5BNU5"/>
<dbReference type="InterPro" id="IPR036273">
    <property type="entry name" value="CRAL/TRIO_N_dom_sf"/>
</dbReference>
<evidence type="ECO:0000256" key="2">
    <source>
        <dbReference type="ARBA" id="ARBA00007178"/>
    </source>
</evidence>
<dbReference type="PROSITE" id="PS50191">
    <property type="entry name" value="CRAL_TRIO"/>
    <property type="match status" value="1"/>
</dbReference>
<dbReference type="InterPro" id="IPR011074">
    <property type="entry name" value="CRAL/TRIO_N_dom"/>
</dbReference>
<dbReference type="InterPro" id="IPR044834">
    <property type="entry name" value="PATL"/>
</dbReference>
<comment type="similarity">
    <text evidence="2 8">Belongs to the 11S seed storage protein (globulins) family.</text>
</comment>
<evidence type="ECO:0000256" key="6">
    <source>
        <dbReference type="ARBA" id="ARBA00023136"/>
    </source>
</evidence>
<dbReference type="Pfam" id="PF00190">
    <property type="entry name" value="Cupin_1"/>
    <property type="match status" value="2"/>
</dbReference>
<name>A0A5J5BNU5_9ASTE</name>
<comment type="subunit">
    <text evidence="8">Hexamer; each subunit is composed of an acidic and a basic chain derived from a single precursor and linked by a disulfide bond.</text>
</comment>
<evidence type="ECO:0000256" key="4">
    <source>
        <dbReference type="ARBA" id="ARBA00022761"/>
    </source>
</evidence>
<sequence>MPEEKVFPAEVNEDEYCTSNDQETDQENLETMPEEADNLASINLTPACSENEGINMKLSRKKALLEFRCRVEDAILSNYILGKNNGKSSRESDGAKEKLEDITLWGVPLLPSKCHEGTDVVLMKFLKAKDFKVSEAFTMLRKTLKWRREFNVDGIREENFASHLENVSYIDGTDKDGHPLYYNLYGAFKDRELYKKTFGTEEKREEFLRWRVQTMEKCIQKLSFKPNVAHSVIQITDMKNMPGSAMKELRLSSKKTLMLFQENYPELFFRNIIVNVPFWNFLLHVLQSRFITQRTKSKFIFARPSKLTETLLKYVAPENIPVQYGGLKRGDEDEFSSDDKVSELNVRGGAIVIQIPVTEVGVTVVWDITVVGYEVTYREEFVPDDDCSYNVLLQKEKKMGETVRNSFYISEPGKIDISIENETYKKKRVFYSSSGKTMCQIQRLNALEPTGRSQAEAGVTEFWDENNEQLECAGVAVVRHTIQPRGLLLPSYTNAPVLAYIVQGVFKGPCFLVAPETFQSSQQSQEAERGQRFQERHQKIRHLREGDIFAMPAGTARWTYNNGDRDLVAVVFLDTSNNANQLDLKSRRFFLAGNPQDGQEQQGRRSGQQERFGSVLRGFDVQILAEALGVDTETARKLQGEDDQRGHIVRVERGLQVVRPPLSREEEEEQEREGRRGNGLEETICSMRLRENINDPSRADVYNPRAGRLSSLNSLNLPILNLLQLSAEKGVLYRNATMAPHWNLNAHSVVYATRGEARCQIVDNRGQAVFDAVLREGQLMVVPQNFAVVKQAGEQGFEWVALKTNENALINTLAGRTSALRGIAGGRHRQLVPNFPRRGEKVEV</sequence>
<dbReference type="InterPro" id="IPR022379">
    <property type="entry name" value="11S_seedstore_CS"/>
</dbReference>
<proteinExistence type="inferred from homology"/>
<dbReference type="GO" id="GO:0008289">
    <property type="term" value="F:lipid binding"/>
    <property type="evidence" value="ECO:0007669"/>
    <property type="project" value="InterPro"/>
</dbReference>
<dbReference type="Proteomes" id="UP000325577">
    <property type="component" value="Linkage Group LG11"/>
</dbReference>
<dbReference type="InterPro" id="IPR014710">
    <property type="entry name" value="RmlC-like_jellyroll"/>
</dbReference>
<dbReference type="Pfam" id="PF00650">
    <property type="entry name" value="CRAL_TRIO"/>
    <property type="match status" value="1"/>
</dbReference>
<dbReference type="PRINTS" id="PR00439">
    <property type="entry name" value="11SGLOBULIN"/>
</dbReference>
<accession>A0A5J5BNU5</accession>
<keyword evidence="7 8" id="KW-1015">Disulfide bond</keyword>
<dbReference type="Gene3D" id="3.40.525.10">
    <property type="entry name" value="CRAL-TRIO lipid binding domain"/>
    <property type="match status" value="1"/>
</dbReference>
<comment type="function">
    <text evidence="8">Seed storage protein.</text>
</comment>
<evidence type="ECO:0000256" key="9">
    <source>
        <dbReference type="SAM" id="MobiDB-lite"/>
    </source>
</evidence>
<dbReference type="InterPro" id="IPR011051">
    <property type="entry name" value="RmlC_Cupin_sf"/>
</dbReference>
<keyword evidence="4 8" id="KW-0758">Storage protein</keyword>
<comment type="subcellular location">
    <subcellularLocation>
        <location evidence="1">Membrane</location>
    </subcellularLocation>
</comment>
<dbReference type="CDD" id="cd00170">
    <property type="entry name" value="SEC14"/>
    <property type="match status" value="1"/>
</dbReference>
<dbReference type="PROSITE" id="PS00305">
    <property type="entry name" value="11S_SEED_STORAGE"/>
    <property type="match status" value="1"/>
</dbReference>
<keyword evidence="5 8" id="KW-0708">Seed storage protein</keyword>
<evidence type="ECO:0000313" key="12">
    <source>
        <dbReference type="Proteomes" id="UP000325577"/>
    </source>
</evidence>
<evidence type="ECO:0000256" key="5">
    <source>
        <dbReference type="ARBA" id="ARBA00023129"/>
    </source>
</evidence>
<protein>
    <recommendedName>
        <fullName evidence="10">CRAL-TRIO domain-containing protein</fullName>
    </recommendedName>
</protein>
<dbReference type="InterPro" id="IPR056794">
    <property type="entry name" value="PATL1-6_C_GOLD"/>
</dbReference>
<feature type="domain" description="CRAL-TRIO" evidence="10">
    <location>
        <begin position="157"/>
        <end position="332"/>
    </location>
</feature>
<dbReference type="GO" id="GO:0045735">
    <property type="term" value="F:nutrient reservoir activity"/>
    <property type="evidence" value="ECO:0007669"/>
    <property type="project" value="UniProtKB-KW"/>
</dbReference>
<dbReference type="OrthoDB" id="75724at2759"/>
<dbReference type="Pfam" id="PF25099">
    <property type="entry name" value="GOLD_PATL1_C"/>
    <property type="match status" value="1"/>
</dbReference>
<dbReference type="SUPFAM" id="SSF52087">
    <property type="entry name" value="CRAL/TRIO domain"/>
    <property type="match status" value="1"/>
</dbReference>
<dbReference type="CDD" id="cd02243">
    <property type="entry name" value="cupin_11S_legumin_C"/>
    <property type="match status" value="1"/>
</dbReference>
<dbReference type="GO" id="GO:0016020">
    <property type="term" value="C:membrane"/>
    <property type="evidence" value="ECO:0007669"/>
    <property type="project" value="UniProtKB-SubCell"/>
</dbReference>
<dbReference type="SUPFAM" id="SSF51182">
    <property type="entry name" value="RmlC-like cupins"/>
    <property type="match status" value="1"/>
</dbReference>
<dbReference type="SMART" id="SM01100">
    <property type="entry name" value="CRAL_TRIO_N"/>
    <property type="match status" value="1"/>
</dbReference>
<organism evidence="11 12">
    <name type="scientific">Nyssa sinensis</name>
    <dbReference type="NCBI Taxonomy" id="561372"/>
    <lineage>
        <taxon>Eukaryota</taxon>
        <taxon>Viridiplantae</taxon>
        <taxon>Streptophyta</taxon>
        <taxon>Embryophyta</taxon>
        <taxon>Tracheophyta</taxon>
        <taxon>Spermatophyta</taxon>
        <taxon>Magnoliopsida</taxon>
        <taxon>eudicotyledons</taxon>
        <taxon>Gunneridae</taxon>
        <taxon>Pentapetalae</taxon>
        <taxon>asterids</taxon>
        <taxon>Cornales</taxon>
        <taxon>Nyssaceae</taxon>
        <taxon>Nyssa</taxon>
    </lineage>
</organism>
<dbReference type="InterPro" id="IPR006045">
    <property type="entry name" value="Cupin_1"/>
</dbReference>
<dbReference type="SUPFAM" id="SSF46938">
    <property type="entry name" value="CRAL/TRIO N-terminal domain"/>
    <property type="match status" value="1"/>
</dbReference>